<evidence type="ECO:0000313" key="1">
    <source>
        <dbReference type="EMBL" id="MBX33986.1"/>
    </source>
</evidence>
<accession>A0A2P2MUU4</accession>
<name>A0A2P2MUU4_RHIMU</name>
<dbReference type="AlphaFoldDB" id="A0A2P2MUU4"/>
<proteinExistence type="predicted"/>
<protein>
    <submittedName>
        <fullName evidence="1">Uncharacterized protein</fullName>
    </submittedName>
</protein>
<reference evidence="1" key="1">
    <citation type="submission" date="2018-02" db="EMBL/GenBank/DDBJ databases">
        <title>Rhizophora mucronata_Transcriptome.</title>
        <authorList>
            <person name="Meera S.P."/>
            <person name="Sreeshan A."/>
            <person name="Augustine A."/>
        </authorList>
    </citation>
    <scope>NUCLEOTIDE SEQUENCE</scope>
    <source>
        <tissue evidence="1">Leaf</tissue>
    </source>
</reference>
<sequence>MVIGEPTGLKLNPKMGRLLRC</sequence>
<dbReference type="EMBL" id="GGEC01053502">
    <property type="protein sequence ID" value="MBX33986.1"/>
    <property type="molecule type" value="Transcribed_RNA"/>
</dbReference>
<organism evidence="1">
    <name type="scientific">Rhizophora mucronata</name>
    <name type="common">Asiatic mangrove</name>
    <dbReference type="NCBI Taxonomy" id="61149"/>
    <lineage>
        <taxon>Eukaryota</taxon>
        <taxon>Viridiplantae</taxon>
        <taxon>Streptophyta</taxon>
        <taxon>Embryophyta</taxon>
        <taxon>Tracheophyta</taxon>
        <taxon>Spermatophyta</taxon>
        <taxon>Magnoliopsida</taxon>
        <taxon>eudicotyledons</taxon>
        <taxon>Gunneridae</taxon>
        <taxon>Pentapetalae</taxon>
        <taxon>rosids</taxon>
        <taxon>fabids</taxon>
        <taxon>Malpighiales</taxon>
        <taxon>Rhizophoraceae</taxon>
        <taxon>Rhizophora</taxon>
    </lineage>
</organism>